<dbReference type="eggNOG" id="COG0456">
    <property type="taxonomic scope" value="Bacteria"/>
</dbReference>
<keyword evidence="3" id="KW-0808">Transferase</keyword>
<feature type="region of interest" description="Disordered" evidence="1">
    <location>
        <begin position="153"/>
        <end position="185"/>
    </location>
</feature>
<name>C7Q1B9_CATAD</name>
<dbReference type="CDD" id="cd04301">
    <property type="entry name" value="NAT_SF"/>
    <property type="match status" value="1"/>
</dbReference>
<dbReference type="InParanoid" id="C7Q1B9"/>
<dbReference type="InterPro" id="IPR016181">
    <property type="entry name" value="Acyl_CoA_acyltransferase"/>
</dbReference>
<feature type="domain" description="N-acetyltransferase" evidence="2">
    <location>
        <begin position="1"/>
        <end position="147"/>
    </location>
</feature>
<reference evidence="3 4" key="1">
    <citation type="journal article" date="2009" name="Stand. Genomic Sci.">
        <title>Complete genome sequence of Catenulispora acidiphila type strain (ID 139908).</title>
        <authorList>
            <person name="Copeland A."/>
            <person name="Lapidus A."/>
            <person name="Glavina Del Rio T."/>
            <person name="Nolan M."/>
            <person name="Lucas S."/>
            <person name="Chen F."/>
            <person name="Tice H."/>
            <person name="Cheng J.F."/>
            <person name="Bruce D."/>
            <person name="Goodwin L."/>
            <person name="Pitluck S."/>
            <person name="Mikhailova N."/>
            <person name="Pati A."/>
            <person name="Ivanova N."/>
            <person name="Mavromatis K."/>
            <person name="Chen A."/>
            <person name="Palaniappan K."/>
            <person name="Chain P."/>
            <person name="Land M."/>
            <person name="Hauser L."/>
            <person name="Chang Y.J."/>
            <person name="Jeffries C.D."/>
            <person name="Chertkov O."/>
            <person name="Brettin T."/>
            <person name="Detter J.C."/>
            <person name="Han C."/>
            <person name="Ali Z."/>
            <person name="Tindall B.J."/>
            <person name="Goker M."/>
            <person name="Bristow J."/>
            <person name="Eisen J.A."/>
            <person name="Markowitz V."/>
            <person name="Hugenholtz P."/>
            <person name="Kyrpides N.C."/>
            <person name="Klenk H.P."/>
        </authorList>
    </citation>
    <scope>NUCLEOTIDE SEQUENCE [LARGE SCALE GENOMIC DNA]</scope>
    <source>
        <strain evidence="4">DSM 44928 / JCM 14897 / NBRC 102108 / NRRL B-24433 / ID139908</strain>
    </source>
</reference>
<dbReference type="SUPFAM" id="SSF55729">
    <property type="entry name" value="Acyl-CoA N-acyltransferases (Nat)"/>
    <property type="match status" value="1"/>
</dbReference>
<dbReference type="Gene3D" id="3.40.630.30">
    <property type="match status" value="1"/>
</dbReference>
<gene>
    <name evidence="3" type="ordered locus">Caci_4787</name>
</gene>
<evidence type="ECO:0000313" key="3">
    <source>
        <dbReference type="EMBL" id="ACU73648.1"/>
    </source>
</evidence>
<organism evidence="3 4">
    <name type="scientific">Catenulispora acidiphila (strain DSM 44928 / JCM 14897 / NBRC 102108 / NRRL B-24433 / ID139908)</name>
    <dbReference type="NCBI Taxonomy" id="479433"/>
    <lineage>
        <taxon>Bacteria</taxon>
        <taxon>Bacillati</taxon>
        <taxon>Actinomycetota</taxon>
        <taxon>Actinomycetes</taxon>
        <taxon>Catenulisporales</taxon>
        <taxon>Catenulisporaceae</taxon>
        <taxon>Catenulispora</taxon>
    </lineage>
</organism>
<evidence type="ECO:0000313" key="4">
    <source>
        <dbReference type="Proteomes" id="UP000000851"/>
    </source>
</evidence>
<dbReference type="HOGENOM" id="CLU_1458812_0_0_11"/>
<dbReference type="Pfam" id="PF00583">
    <property type="entry name" value="Acetyltransf_1"/>
    <property type="match status" value="1"/>
</dbReference>
<dbReference type="STRING" id="479433.Caci_4787"/>
<dbReference type="GO" id="GO:0016747">
    <property type="term" value="F:acyltransferase activity, transferring groups other than amino-acyl groups"/>
    <property type="evidence" value="ECO:0007669"/>
    <property type="project" value="InterPro"/>
</dbReference>
<proteinExistence type="predicted"/>
<dbReference type="Proteomes" id="UP000000851">
    <property type="component" value="Chromosome"/>
</dbReference>
<protein>
    <submittedName>
        <fullName evidence="3">GCN5-related N-acetyltransferase</fullName>
    </submittedName>
</protein>
<dbReference type="EMBL" id="CP001700">
    <property type="protein sequence ID" value="ACU73648.1"/>
    <property type="molecule type" value="Genomic_DNA"/>
</dbReference>
<sequence length="185" mass="20455">MRTARPGDLYRIAELESQLFGHLGFSHSALLQLYGTSGEAWLVAEDLEGVWGYALTTRAMDDPRVGWILALGVHSERRGEHIGRALLDESIVELRSRDMDTIKLTVEPGNLAAYALYIQAGFQDTGQIKEGDIGDGMPRKILTLLLPTVLAASQPEEPADEQHEEQVPEDIAGISLDFQDRFPRA</sequence>
<keyword evidence="4" id="KW-1185">Reference proteome</keyword>
<evidence type="ECO:0000256" key="1">
    <source>
        <dbReference type="SAM" id="MobiDB-lite"/>
    </source>
</evidence>
<accession>C7Q1B9</accession>
<dbReference type="KEGG" id="cai:Caci_4787"/>
<dbReference type="RefSeq" id="WP_015793377.1">
    <property type="nucleotide sequence ID" value="NC_013131.1"/>
</dbReference>
<evidence type="ECO:0000259" key="2">
    <source>
        <dbReference type="PROSITE" id="PS51186"/>
    </source>
</evidence>
<dbReference type="AlphaFoldDB" id="C7Q1B9"/>
<dbReference type="InterPro" id="IPR000182">
    <property type="entry name" value="GNAT_dom"/>
</dbReference>
<dbReference type="PROSITE" id="PS51186">
    <property type="entry name" value="GNAT"/>
    <property type="match status" value="1"/>
</dbReference>